<dbReference type="STRING" id="1317117.ATO7_12328"/>
<feature type="domain" description="ABC transporter" evidence="10">
    <location>
        <begin position="2"/>
        <end position="233"/>
    </location>
</feature>
<dbReference type="PANTHER" id="PTHR43514:SF10">
    <property type="entry name" value="MOLYBDENUM IMPORT ATP-BINDING PROTEIN MODC 2"/>
    <property type="match status" value="1"/>
</dbReference>
<dbReference type="SUPFAM" id="SSF52540">
    <property type="entry name" value="P-loop containing nucleoside triphosphate hydrolases"/>
    <property type="match status" value="1"/>
</dbReference>
<dbReference type="OrthoDB" id="9802264at2"/>
<dbReference type="PANTHER" id="PTHR43514">
    <property type="entry name" value="ABC TRANSPORTER I FAMILY MEMBER 10"/>
    <property type="match status" value="1"/>
</dbReference>
<evidence type="ECO:0000256" key="5">
    <source>
        <dbReference type="ARBA" id="ARBA00022741"/>
    </source>
</evidence>
<evidence type="ECO:0000256" key="3">
    <source>
        <dbReference type="ARBA" id="ARBA00022505"/>
    </source>
</evidence>
<name>A0A1Y1SBT4_9GAMM</name>
<dbReference type="Pfam" id="PF00005">
    <property type="entry name" value="ABC_tran"/>
    <property type="match status" value="1"/>
</dbReference>
<dbReference type="InterPro" id="IPR017871">
    <property type="entry name" value="ABC_transporter-like_CS"/>
</dbReference>
<dbReference type="PROSITE" id="PS51866">
    <property type="entry name" value="MOP"/>
    <property type="match status" value="1"/>
</dbReference>
<evidence type="ECO:0000256" key="9">
    <source>
        <dbReference type="PROSITE-ProRule" id="PRU01213"/>
    </source>
</evidence>
<organism evidence="12 13">
    <name type="scientific">Oceanococcus atlanticus</name>
    <dbReference type="NCBI Taxonomy" id="1317117"/>
    <lineage>
        <taxon>Bacteria</taxon>
        <taxon>Pseudomonadati</taxon>
        <taxon>Pseudomonadota</taxon>
        <taxon>Gammaproteobacteria</taxon>
        <taxon>Chromatiales</taxon>
        <taxon>Oceanococcaceae</taxon>
        <taxon>Oceanococcus</taxon>
    </lineage>
</organism>
<dbReference type="PROSITE" id="PS00211">
    <property type="entry name" value="ABC_TRANSPORTER_1"/>
    <property type="match status" value="1"/>
</dbReference>
<keyword evidence="4" id="KW-0997">Cell inner membrane</keyword>
<evidence type="ECO:0000313" key="12">
    <source>
        <dbReference type="EMBL" id="ORE86081.1"/>
    </source>
</evidence>
<dbReference type="InterPro" id="IPR027417">
    <property type="entry name" value="P-loop_NTPase"/>
</dbReference>
<proteinExistence type="predicted"/>
<evidence type="ECO:0000256" key="2">
    <source>
        <dbReference type="ARBA" id="ARBA00022475"/>
    </source>
</evidence>
<dbReference type="InterPro" id="IPR008995">
    <property type="entry name" value="Mo/tungstate-bd_C_term_dom"/>
</dbReference>
<dbReference type="InterPro" id="IPR050334">
    <property type="entry name" value="Molybdenum_import_ModC"/>
</dbReference>
<keyword evidence="13" id="KW-1185">Reference proteome</keyword>
<keyword evidence="6 12" id="KW-0067">ATP-binding</keyword>
<dbReference type="GO" id="GO:0140359">
    <property type="term" value="F:ABC-type transporter activity"/>
    <property type="evidence" value="ECO:0007669"/>
    <property type="project" value="InterPro"/>
</dbReference>
<evidence type="ECO:0000256" key="1">
    <source>
        <dbReference type="ARBA" id="ARBA00022448"/>
    </source>
</evidence>
<reference evidence="12 13" key="1">
    <citation type="submission" date="2013-04" db="EMBL/GenBank/DDBJ databases">
        <title>Oceanococcus atlanticus 22II-S10r2 Genome Sequencing.</title>
        <authorList>
            <person name="Lai Q."/>
            <person name="Li G."/>
            <person name="Shao Z."/>
        </authorList>
    </citation>
    <scope>NUCLEOTIDE SEQUENCE [LARGE SCALE GENOMIC DNA]</scope>
    <source>
        <strain evidence="12 13">22II-S10r2</strain>
    </source>
</reference>
<sequence length="357" mass="38907">MIKAAVTLRYPGAADDALKLDLNLPGQGVSAIFGPSGAGKSSLLRCLAGLQTCRADIRINGVTWQDATSCMPTHRRQLAYVFQENSLLSHLSVQGNLDYAMKRATAPVSQARYAELLDILRVGELLPRPAALLSGGERQRVALARALVVQPKLLLLDEPLAALDGTHKRDILELLDTLRDLIEAPLIYVTHALDELTRLADHLVLLEQGRVVAQGPLRTVLARTDLAHRLGDQAGVVIEAQVSARDPRWRLMQVRWDNGQLWLRDSGEALGSAVRVRILARDVSLTLSEHVDTSIVNRLPVQIREINSSAEDAMAVIRLSSGQADILARTTARSLDHLGLEAGMSVWAQVKSAALVR</sequence>
<dbReference type="Pfam" id="PF03459">
    <property type="entry name" value="TOBE"/>
    <property type="match status" value="1"/>
</dbReference>
<dbReference type="GO" id="GO:0016887">
    <property type="term" value="F:ATP hydrolysis activity"/>
    <property type="evidence" value="ECO:0007669"/>
    <property type="project" value="InterPro"/>
</dbReference>
<feature type="domain" description="Mop" evidence="11">
    <location>
        <begin position="292"/>
        <end position="357"/>
    </location>
</feature>
<keyword evidence="2" id="KW-1003">Cell membrane</keyword>
<dbReference type="EMBL" id="AQQV01000003">
    <property type="protein sequence ID" value="ORE86081.1"/>
    <property type="molecule type" value="Genomic_DNA"/>
</dbReference>
<dbReference type="SUPFAM" id="SSF50331">
    <property type="entry name" value="MOP-like"/>
    <property type="match status" value="1"/>
</dbReference>
<evidence type="ECO:0000259" key="10">
    <source>
        <dbReference type="PROSITE" id="PS50893"/>
    </source>
</evidence>
<comment type="caution">
    <text evidence="12">The sequence shown here is derived from an EMBL/GenBank/DDBJ whole genome shotgun (WGS) entry which is preliminary data.</text>
</comment>
<evidence type="ECO:0000256" key="7">
    <source>
        <dbReference type="ARBA" id="ARBA00022967"/>
    </source>
</evidence>
<dbReference type="NCBIfam" id="TIGR02142">
    <property type="entry name" value="modC_ABC"/>
    <property type="match status" value="1"/>
</dbReference>
<dbReference type="SMART" id="SM00382">
    <property type="entry name" value="AAA"/>
    <property type="match status" value="1"/>
</dbReference>
<dbReference type="InterPro" id="IPR003593">
    <property type="entry name" value="AAA+_ATPase"/>
</dbReference>
<dbReference type="InterPro" id="IPR003439">
    <property type="entry name" value="ABC_transporter-like_ATP-bd"/>
</dbReference>
<evidence type="ECO:0000256" key="6">
    <source>
        <dbReference type="ARBA" id="ARBA00022840"/>
    </source>
</evidence>
<accession>A0A1Y1SBT4</accession>
<dbReference type="GO" id="GO:0016020">
    <property type="term" value="C:membrane"/>
    <property type="evidence" value="ECO:0007669"/>
    <property type="project" value="InterPro"/>
</dbReference>
<gene>
    <name evidence="12" type="ORF">ATO7_12328</name>
</gene>
<keyword evidence="3 9" id="KW-0500">Molybdenum</keyword>
<dbReference type="Gene3D" id="2.40.50.100">
    <property type="match status" value="1"/>
</dbReference>
<dbReference type="AlphaFoldDB" id="A0A1Y1SBT4"/>
<keyword evidence="5" id="KW-0547">Nucleotide-binding</keyword>
<dbReference type="InterPro" id="IPR005116">
    <property type="entry name" value="Transp-assoc_OB_typ1"/>
</dbReference>
<evidence type="ECO:0000256" key="8">
    <source>
        <dbReference type="ARBA" id="ARBA00023136"/>
    </source>
</evidence>
<dbReference type="InterPro" id="IPR004606">
    <property type="entry name" value="Mop_domain"/>
</dbReference>
<dbReference type="GO" id="GO:0005524">
    <property type="term" value="F:ATP binding"/>
    <property type="evidence" value="ECO:0007669"/>
    <property type="project" value="UniProtKB-KW"/>
</dbReference>
<protein>
    <submittedName>
        <fullName evidence="12">Molybdate ABC transporter ATP-binding protein</fullName>
    </submittedName>
</protein>
<dbReference type="PROSITE" id="PS50893">
    <property type="entry name" value="ABC_TRANSPORTER_2"/>
    <property type="match status" value="1"/>
</dbReference>
<evidence type="ECO:0000256" key="4">
    <source>
        <dbReference type="ARBA" id="ARBA00022519"/>
    </source>
</evidence>
<dbReference type="InterPro" id="IPR011868">
    <property type="entry name" value="ModC_ABC_ATP-bd"/>
</dbReference>
<dbReference type="Proteomes" id="UP000192342">
    <property type="component" value="Unassembled WGS sequence"/>
</dbReference>
<dbReference type="Gene3D" id="3.40.50.300">
    <property type="entry name" value="P-loop containing nucleotide triphosphate hydrolases"/>
    <property type="match status" value="1"/>
</dbReference>
<evidence type="ECO:0000313" key="13">
    <source>
        <dbReference type="Proteomes" id="UP000192342"/>
    </source>
</evidence>
<keyword evidence="7" id="KW-1278">Translocase</keyword>
<dbReference type="GO" id="GO:0015098">
    <property type="term" value="F:molybdate ion transmembrane transporter activity"/>
    <property type="evidence" value="ECO:0007669"/>
    <property type="project" value="InterPro"/>
</dbReference>
<evidence type="ECO:0000259" key="11">
    <source>
        <dbReference type="PROSITE" id="PS51866"/>
    </source>
</evidence>
<keyword evidence="1" id="KW-0813">Transport</keyword>
<keyword evidence="8" id="KW-0472">Membrane</keyword>
<dbReference type="RefSeq" id="WP_083562154.1">
    <property type="nucleotide sequence ID" value="NZ_AQQV01000003.1"/>
</dbReference>